<dbReference type="EnsemblMetazoa" id="XM_003726759">
    <property type="protein sequence ID" value="XP_003726807"/>
    <property type="gene ID" value="LOC100890157"/>
</dbReference>
<dbReference type="SUPFAM" id="SSF158997">
    <property type="entry name" value="Trm112p-like"/>
    <property type="match status" value="1"/>
</dbReference>
<evidence type="ECO:0000313" key="4">
    <source>
        <dbReference type="EnsemblMetazoa" id="XP_003726807"/>
    </source>
</evidence>
<dbReference type="Gene3D" id="2.20.25.10">
    <property type="match status" value="1"/>
</dbReference>
<accession>A0A7M7GG51</accession>
<dbReference type="KEGG" id="spu:100890157"/>
<dbReference type="RefSeq" id="XP_003726807.2">
    <property type="nucleotide sequence ID" value="XM_003726759.3"/>
</dbReference>
<name>A0A7M7GG51_STRPU</name>
<protein>
    <recommendedName>
        <fullName evidence="2">Protein preY, mitochondrial</fullName>
    </recommendedName>
</protein>
<organism evidence="4 5">
    <name type="scientific">Strongylocentrotus purpuratus</name>
    <name type="common">Purple sea urchin</name>
    <dbReference type="NCBI Taxonomy" id="7668"/>
    <lineage>
        <taxon>Eukaryota</taxon>
        <taxon>Metazoa</taxon>
        <taxon>Echinodermata</taxon>
        <taxon>Eleutherozoa</taxon>
        <taxon>Echinozoa</taxon>
        <taxon>Echinoidea</taxon>
        <taxon>Euechinoidea</taxon>
        <taxon>Echinacea</taxon>
        <taxon>Camarodonta</taxon>
        <taxon>Echinidea</taxon>
        <taxon>Strongylocentrotidae</taxon>
        <taxon>Strongylocentrotus</taxon>
    </lineage>
</organism>
<sequence>MAAPTRVFSVCWRVSLFCRYNAFKAKDHTYRQLSTSMVSLRSEKSNSSDTDLLKILVCPISKQPLRFDADSNELISDAINVAYPVKNGIPNLVPTDGRILKDNPEKGPQSDDDGTPV</sequence>
<dbReference type="Proteomes" id="UP000007110">
    <property type="component" value="Unassembled WGS sequence"/>
</dbReference>
<evidence type="ECO:0000313" key="5">
    <source>
        <dbReference type="Proteomes" id="UP000007110"/>
    </source>
</evidence>
<reference evidence="5" key="1">
    <citation type="submission" date="2015-02" db="EMBL/GenBank/DDBJ databases">
        <title>Genome sequencing for Strongylocentrotus purpuratus.</title>
        <authorList>
            <person name="Murali S."/>
            <person name="Liu Y."/>
            <person name="Vee V."/>
            <person name="English A."/>
            <person name="Wang M."/>
            <person name="Skinner E."/>
            <person name="Han Y."/>
            <person name="Muzny D.M."/>
            <person name="Worley K.C."/>
            <person name="Gibbs R.A."/>
        </authorList>
    </citation>
    <scope>NUCLEOTIDE SEQUENCE</scope>
</reference>
<comment type="similarity">
    <text evidence="1">Belongs to the PREY family.</text>
</comment>
<dbReference type="GeneID" id="100890157"/>
<dbReference type="InterPro" id="IPR005651">
    <property type="entry name" value="Trm112-like"/>
</dbReference>
<dbReference type="PANTHER" id="PTHR33505:SF4">
    <property type="entry name" value="PROTEIN PREY, MITOCHONDRIAL"/>
    <property type="match status" value="1"/>
</dbReference>
<dbReference type="InParanoid" id="A0A7M7GG51"/>
<dbReference type="AlphaFoldDB" id="A0A7M7GG51"/>
<evidence type="ECO:0000256" key="1">
    <source>
        <dbReference type="ARBA" id="ARBA00038479"/>
    </source>
</evidence>
<reference evidence="4" key="2">
    <citation type="submission" date="2021-01" db="UniProtKB">
        <authorList>
            <consortium name="EnsemblMetazoa"/>
        </authorList>
    </citation>
    <scope>IDENTIFICATION</scope>
</reference>
<proteinExistence type="inferred from homology"/>
<dbReference type="Pfam" id="PF03966">
    <property type="entry name" value="Trm112p"/>
    <property type="match status" value="1"/>
</dbReference>
<dbReference type="PANTHER" id="PTHR33505">
    <property type="entry name" value="ZGC:162634"/>
    <property type="match status" value="1"/>
</dbReference>
<feature type="region of interest" description="Disordered" evidence="3">
    <location>
        <begin position="94"/>
        <end position="117"/>
    </location>
</feature>
<evidence type="ECO:0000256" key="3">
    <source>
        <dbReference type="SAM" id="MobiDB-lite"/>
    </source>
</evidence>
<evidence type="ECO:0000256" key="2">
    <source>
        <dbReference type="ARBA" id="ARBA00040939"/>
    </source>
</evidence>
<dbReference type="OrthoDB" id="1884515at2759"/>
<keyword evidence="5" id="KW-1185">Reference proteome</keyword>
<feature type="compositionally biased region" description="Basic and acidic residues" evidence="3">
    <location>
        <begin position="98"/>
        <end position="109"/>
    </location>
</feature>